<sequence length="38" mass="3922">MLDIIISILTDPGFAKGFLAGAIEHVREIVGPLSQAGA</sequence>
<accession>A0ABS4U4D9</accession>
<comment type="caution">
    <text evidence="1">The sequence shown here is derived from an EMBL/GenBank/DDBJ whole genome shotgun (WGS) entry which is preliminary data.</text>
</comment>
<name>A0ABS4U4D9_9CORY</name>
<organism evidence="1 2">
    <name type="scientific">Corynebacterium freneyi</name>
    <dbReference type="NCBI Taxonomy" id="134034"/>
    <lineage>
        <taxon>Bacteria</taxon>
        <taxon>Bacillati</taxon>
        <taxon>Actinomycetota</taxon>
        <taxon>Actinomycetes</taxon>
        <taxon>Mycobacteriales</taxon>
        <taxon>Corynebacteriaceae</taxon>
        <taxon>Corynebacterium</taxon>
    </lineage>
</organism>
<evidence type="ECO:0000313" key="1">
    <source>
        <dbReference type="EMBL" id="MBP2331516.1"/>
    </source>
</evidence>
<reference evidence="1 2" key="1">
    <citation type="submission" date="2021-03" db="EMBL/GenBank/DDBJ databases">
        <title>Sequencing the genomes of 1000 actinobacteria strains.</title>
        <authorList>
            <person name="Klenk H.-P."/>
        </authorList>
    </citation>
    <scope>NUCLEOTIDE SEQUENCE [LARGE SCALE GENOMIC DNA]</scope>
    <source>
        <strain evidence="1 2">DSM 44506</strain>
    </source>
</reference>
<evidence type="ECO:0000313" key="2">
    <source>
        <dbReference type="Proteomes" id="UP001519305"/>
    </source>
</evidence>
<proteinExistence type="predicted"/>
<dbReference type="EMBL" id="JAGINY010000001">
    <property type="protein sequence ID" value="MBP2331516.1"/>
    <property type="molecule type" value="Genomic_DNA"/>
</dbReference>
<dbReference type="Proteomes" id="UP001519305">
    <property type="component" value="Unassembled WGS sequence"/>
</dbReference>
<gene>
    <name evidence="1" type="ORF">JOF33_000215</name>
</gene>
<protein>
    <submittedName>
        <fullName evidence="1">Uncharacterized protein</fullName>
    </submittedName>
</protein>
<keyword evidence="2" id="KW-1185">Reference proteome</keyword>